<gene>
    <name evidence="2" type="ORF">TIFTF001_034948</name>
</gene>
<reference evidence="2" key="1">
    <citation type="submission" date="2023-07" db="EMBL/GenBank/DDBJ databases">
        <title>draft genome sequence of fig (Ficus carica).</title>
        <authorList>
            <person name="Takahashi T."/>
            <person name="Nishimura K."/>
        </authorList>
    </citation>
    <scope>NUCLEOTIDE SEQUENCE</scope>
</reference>
<protein>
    <submittedName>
        <fullName evidence="2">Uncharacterized protein</fullName>
    </submittedName>
</protein>
<sequence>MEEEEIEDLEEQEEDPEEIPFDDEDWDAFYDATTE</sequence>
<keyword evidence="3" id="KW-1185">Reference proteome</keyword>
<dbReference type="Proteomes" id="UP001187192">
    <property type="component" value="Unassembled WGS sequence"/>
</dbReference>
<organism evidence="2 3">
    <name type="scientific">Ficus carica</name>
    <name type="common">Common fig</name>
    <dbReference type="NCBI Taxonomy" id="3494"/>
    <lineage>
        <taxon>Eukaryota</taxon>
        <taxon>Viridiplantae</taxon>
        <taxon>Streptophyta</taxon>
        <taxon>Embryophyta</taxon>
        <taxon>Tracheophyta</taxon>
        <taxon>Spermatophyta</taxon>
        <taxon>Magnoliopsida</taxon>
        <taxon>eudicotyledons</taxon>
        <taxon>Gunneridae</taxon>
        <taxon>Pentapetalae</taxon>
        <taxon>rosids</taxon>
        <taxon>fabids</taxon>
        <taxon>Rosales</taxon>
        <taxon>Moraceae</taxon>
        <taxon>Ficeae</taxon>
        <taxon>Ficus</taxon>
    </lineage>
</organism>
<dbReference type="AlphaFoldDB" id="A0AA88E1C7"/>
<name>A0AA88E1C7_FICCA</name>
<comment type="caution">
    <text evidence="2">The sequence shown here is derived from an EMBL/GenBank/DDBJ whole genome shotgun (WGS) entry which is preliminary data.</text>
</comment>
<evidence type="ECO:0000313" key="3">
    <source>
        <dbReference type="Proteomes" id="UP001187192"/>
    </source>
</evidence>
<accession>A0AA88E1C7</accession>
<feature type="region of interest" description="Disordered" evidence="1">
    <location>
        <begin position="1"/>
        <end position="35"/>
    </location>
</feature>
<evidence type="ECO:0000313" key="2">
    <source>
        <dbReference type="EMBL" id="GMN65880.1"/>
    </source>
</evidence>
<evidence type="ECO:0000256" key="1">
    <source>
        <dbReference type="SAM" id="MobiDB-lite"/>
    </source>
</evidence>
<proteinExistence type="predicted"/>
<dbReference type="EMBL" id="BTGU01000268">
    <property type="protein sequence ID" value="GMN65880.1"/>
    <property type="molecule type" value="Genomic_DNA"/>
</dbReference>